<evidence type="ECO:0000313" key="1">
    <source>
        <dbReference type="EMBL" id="GAA0184388.1"/>
    </source>
</evidence>
<evidence type="ECO:0000313" key="2">
    <source>
        <dbReference type="Proteomes" id="UP001454036"/>
    </source>
</evidence>
<protein>
    <submittedName>
        <fullName evidence="1">Uncharacterized protein</fullName>
    </submittedName>
</protein>
<gene>
    <name evidence="1" type="ORF">LIER_31676</name>
</gene>
<organism evidence="1 2">
    <name type="scientific">Lithospermum erythrorhizon</name>
    <name type="common">Purple gromwell</name>
    <name type="synonym">Lithospermum officinale var. erythrorhizon</name>
    <dbReference type="NCBI Taxonomy" id="34254"/>
    <lineage>
        <taxon>Eukaryota</taxon>
        <taxon>Viridiplantae</taxon>
        <taxon>Streptophyta</taxon>
        <taxon>Embryophyta</taxon>
        <taxon>Tracheophyta</taxon>
        <taxon>Spermatophyta</taxon>
        <taxon>Magnoliopsida</taxon>
        <taxon>eudicotyledons</taxon>
        <taxon>Gunneridae</taxon>
        <taxon>Pentapetalae</taxon>
        <taxon>asterids</taxon>
        <taxon>lamiids</taxon>
        <taxon>Boraginales</taxon>
        <taxon>Boraginaceae</taxon>
        <taxon>Boraginoideae</taxon>
        <taxon>Lithospermeae</taxon>
        <taxon>Lithospermum</taxon>
    </lineage>
</organism>
<accession>A0AAV3RTK0</accession>
<dbReference type="AlphaFoldDB" id="A0AAV3RTK0"/>
<dbReference type="EMBL" id="BAABME010011859">
    <property type="protein sequence ID" value="GAA0184388.1"/>
    <property type="molecule type" value="Genomic_DNA"/>
</dbReference>
<reference evidence="1 2" key="1">
    <citation type="submission" date="2024-01" db="EMBL/GenBank/DDBJ databases">
        <title>The complete chloroplast genome sequence of Lithospermum erythrorhizon: insights into the phylogenetic relationship among Boraginaceae species and the maternal lineages of purple gromwells.</title>
        <authorList>
            <person name="Okada T."/>
            <person name="Watanabe K."/>
        </authorList>
    </citation>
    <scope>NUCLEOTIDE SEQUENCE [LARGE SCALE GENOMIC DNA]</scope>
</reference>
<proteinExistence type="predicted"/>
<comment type="caution">
    <text evidence="1">The sequence shown here is derived from an EMBL/GenBank/DDBJ whole genome shotgun (WGS) entry which is preliminary data.</text>
</comment>
<dbReference type="Proteomes" id="UP001454036">
    <property type="component" value="Unassembled WGS sequence"/>
</dbReference>
<sequence length="127" mass="14639">MRHKKDEALSDRGKVVEVCRKLQSEHEEHLSAAREASALHKVEVARLHTANKELEAVNKGHEFHIQEAQSLLEGHSTVIKKFDKGIIERYMRLIVVYISLIIEWCGRSHFILQTSYWKGKRINGPNG</sequence>
<keyword evidence="2" id="KW-1185">Reference proteome</keyword>
<name>A0AAV3RTK0_LITER</name>